<feature type="domain" description="PAS" evidence="3">
    <location>
        <begin position="189"/>
        <end position="225"/>
    </location>
</feature>
<reference evidence="5" key="1">
    <citation type="journal article" date="2019" name="Int. J. Syst. Evol. Microbiol.">
        <title>The Global Catalogue of Microorganisms (GCM) 10K type strain sequencing project: providing services to taxonomists for standard genome sequencing and annotation.</title>
        <authorList>
            <consortium name="The Broad Institute Genomics Platform"/>
            <consortium name="The Broad Institute Genome Sequencing Center for Infectious Disease"/>
            <person name="Wu L."/>
            <person name="Ma J."/>
        </authorList>
    </citation>
    <scope>NUCLEOTIDE SEQUENCE [LARGE SCALE GENOMIC DNA]</scope>
    <source>
        <strain evidence="5">JCM 4816</strain>
    </source>
</reference>
<feature type="compositionally biased region" description="Low complexity" evidence="2">
    <location>
        <begin position="703"/>
        <end position="717"/>
    </location>
</feature>
<dbReference type="InterPro" id="IPR000014">
    <property type="entry name" value="PAS"/>
</dbReference>
<gene>
    <name evidence="4" type="ORF">GCM10019016_134610</name>
</gene>
<protein>
    <submittedName>
        <fullName evidence="4">SpoIIE family protein phosphatase</fullName>
    </submittedName>
</protein>
<accession>A0ABP6UF02</accession>
<feature type="region of interest" description="Disordered" evidence="2">
    <location>
        <begin position="154"/>
        <end position="174"/>
    </location>
</feature>
<dbReference type="Pfam" id="PF13185">
    <property type="entry name" value="GAF_2"/>
    <property type="match status" value="1"/>
</dbReference>
<dbReference type="PANTHER" id="PTHR43156">
    <property type="entry name" value="STAGE II SPORULATION PROTEIN E-RELATED"/>
    <property type="match status" value="1"/>
</dbReference>
<sequence length="729" mass="77802">MSGTDEPLLSAASLDDALGASLADAVRGTGASVGALYLSEGESGVLRLVWLCGLPVEFFAPWQRLPPAAPAPVADAVREDRPVWIGGQDEMARRYPRTAAVLPYPFALAAVPLTGVRNRWGGLLLMWPADHPGRPTAHQRHAVTAGARNLTRLLDDSDQSPTLSDRPRLVPPNAVTRPARTDLAASDYLERLPEGAVSLDLEGRITYLSTAAARLLGREAERLLGTRPWEALAWLGDPVYEDHYRTAMVSRSPVAFTARRPPDRWLVFELYPDTSGISVRVTPRAEHGADDPAPVAARRPSPAPTGRLYQLVHLAAALTETVTVRDVVELIAHQILPAFGAQGLVLSAAEAGRLKITGHHGYDADVVERLDALSLDTRLTPAGDVLAGGAAAFFADRAEIAARYPKAPLMSDKEAWAFLPLVVSGRPVGCCVLSYDRPHRFTADERAVLTSLAGLIAQALDRARLYDTQHRLVRELQRALMPRALPVLPGLDVAARSLPAGHGLDVGGDFYDVLRLDDTTAAAVIGDVEGHGVTAAALTGQIRTVIHTHATAGAAPDEVLARTNRLLADLDSELLASCLFARVDLARRRVALASAGHVPPLLRHAPGRAEVLTVEPGPLLGIDPHARYPVTTVELPPGAVLALYTDGLVEVPGVDATRTTRRLAERLAAAGDLDPHHLADRLLHPAGSGVQRADDTTVLLLRTAGAPAARRPPAAVDRAGRRPRPEARP</sequence>
<evidence type="ECO:0000313" key="4">
    <source>
        <dbReference type="EMBL" id="GAA3506346.1"/>
    </source>
</evidence>
<dbReference type="Gene3D" id="3.30.450.20">
    <property type="entry name" value="PAS domain"/>
    <property type="match status" value="1"/>
</dbReference>
<dbReference type="Proteomes" id="UP001501455">
    <property type="component" value="Unassembled WGS sequence"/>
</dbReference>
<dbReference type="Gene3D" id="3.60.40.10">
    <property type="entry name" value="PPM-type phosphatase domain"/>
    <property type="match status" value="1"/>
</dbReference>
<feature type="compositionally biased region" description="Basic and acidic residues" evidence="2">
    <location>
        <begin position="718"/>
        <end position="729"/>
    </location>
</feature>
<dbReference type="SMART" id="SM00331">
    <property type="entry name" value="PP2C_SIG"/>
    <property type="match status" value="1"/>
</dbReference>
<dbReference type="PROSITE" id="PS50112">
    <property type="entry name" value="PAS"/>
    <property type="match status" value="1"/>
</dbReference>
<dbReference type="InterPro" id="IPR035965">
    <property type="entry name" value="PAS-like_dom_sf"/>
</dbReference>
<feature type="region of interest" description="Disordered" evidence="2">
    <location>
        <begin position="703"/>
        <end position="729"/>
    </location>
</feature>
<dbReference type="SMART" id="SM00091">
    <property type="entry name" value="PAS"/>
    <property type="match status" value="1"/>
</dbReference>
<proteinExistence type="predicted"/>
<dbReference type="InterPro" id="IPR052016">
    <property type="entry name" value="Bact_Sigma-Reg"/>
</dbReference>
<dbReference type="SUPFAM" id="SSF55781">
    <property type="entry name" value="GAF domain-like"/>
    <property type="match status" value="2"/>
</dbReference>
<dbReference type="CDD" id="cd00130">
    <property type="entry name" value="PAS"/>
    <property type="match status" value="1"/>
</dbReference>
<dbReference type="Pfam" id="PF07228">
    <property type="entry name" value="SpoIIE"/>
    <property type="match status" value="1"/>
</dbReference>
<dbReference type="InterPro" id="IPR003018">
    <property type="entry name" value="GAF"/>
</dbReference>
<keyword evidence="5" id="KW-1185">Reference proteome</keyword>
<dbReference type="Gene3D" id="3.30.450.40">
    <property type="match status" value="2"/>
</dbReference>
<evidence type="ECO:0000256" key="2">
    <source>
        <dbReference type="SAM" id="MobiDB-lite"/>
    </source>
</evidence>
<dbReference type="InterPro" id="IPR036457">
    <property type="entry name" value="PPM-type-like_dom_sf"/>
</dbReference>
<evidence type="ECO:0000259" key="3">
    <source>
        <dbReference type="PROSITE" id="PS50112"/>
    </source>
</evidence>
<evidence type="ECO:0000256" key="1">
    <source>
        <dbReference type="ARBA" id="ARBA00022801"/>
    </source>
</evidence>
<dbReference type="Pfam" id="PF08448">
    <property type="entry name" value="PAS_4"/>
    <property type="match status" value="1"/>
</dbReference>
<dbReference type="SMART" id="SM00065">
    <property type="entry name" value="GAF"/>
    <property type="match status" value="2"/>
</dbReference>
<organism evidence="4 5">
    <name type="scientific">Streptomyces prasinosporus</name>
    <dbReference type="NCBI Taxonomy" id="68256"/>
    <lineage>
        <taxon>Bacteria</taxon>
        <taxon>Bacillati</taxon>
        <taxon>Actinomycetota</taxon>
        <taxon>Actinomycetes</taxon>
        <taxon>Kitasatosporales</taxon>
        <taxon>Streptomycetaceae</taxon>
        <taxon>Streptomyces</taxon>
        <taxon>Streptomyces albogriseolus group</taxon>
    </lineage>
</organism>
<dbReference type="EMBL" id="BAAAXF010000090">
    <property type="protein sequence ID" value="GAA3506346.1"/>
    <property type="molecule type" value="Genomic_DNA"/>
</dbReference>
<evidence type="ECO:0000313" key="5">
    <source>
        <dbReference type="Proteomes" id="UP001501455"/>
    </source>
</evidence>
<dbReference type="InterPro" id="IPR013656">
    <property type="entry name" value="PAS_4"/>
</dbReference>
<dbReference type="InterPro" id="IPR029016">
    <property type="entry name" value="GAF-like_dom_sf"/>
</dbReference>
<dbReference type="InterPro" id="IPR001932">
    <property type="entry name" value="PPM-type_phosphatase-like_dom"/>
</dbReference>
<dbReference type="PANTHER" id="PTHR43156:SF2">
    <property type="entry name" value="STAGE II SPORULATION PROTEIN E"/>
    <property type="match status" value="1"/>
</dbReference>
<name>A0ABP6UF02_9ACTN</name>
<dbReference type="SUPFAM" id="SSF55785">
    <property type="entry name" value="PYP-like sensor domain (PAS domain)"/>
    <property type="match status" value="1"/>
</dbReference>
<comment type="caution">
    <text evidence="4">The sequence shown here is derived from an EMBL/GenBank/DDBJ whole genome shotgun (WGS) entry which is preliminary data.</text>
</comment>
<keyword evidence="1" id="KW-0378">Hydrolase</keyword>
<dbReference type="RefSeq" id="WP_345586323.1">
    <property type="nucleotide sequence ID" value="NZ_BAAAXF010000090.1"/>
</dbReference>
<dbReference type="SUPFAM" id="SSF81606">
    <property type="entry name" value="PP2C-like"/>
    <property type="match status" value="1"/>
</dbReference>